<name>A0A6H1UG02_9GAMM</name>
<organism evidence="2 3">
    <name type="scientific">Ferrimonas lipolytica</name>
    <dbReference type="NCBI Taxonomy" id="2724191"/>
    <lineage>
        <taxon>Bacteria</taxon>
        <taxon>Pseudomonadati</taxon>
        <taxon>Pseudomonadota</taxon>
        <taxon>Gammaproteobacteria</taxon>
        <taxon>Alteromonadales</taxon>
        <taxon>Ferrimonadaceae</taxon>
        <taxon>Ferrimonas</taxon>
    </lineage>
</organism>
<dbReference type="Gene3D" id="1.20.120.520">
    <property type="entry name" value="nmb1532 protein domain like"/>
    <property type="match status" value="1"/>
</dbReference>
<evidence type="ECO:0000313" key="2">
    <source>
        <dbReference type="EMBL" id="QIZ77530.1"/>
    </source>
</evidence>
<dbReference type="PANTHER" id="PTHR39966">
    <property type="entry name" value="BLL2471 PROTEIN-RELATED"/>
    <property type="match status" value="1"/>
</dbReference>
<protein>
    <submittedName>
        <fullName evidence="2">Hemerythrin</fullName>
    </submittedName>
</protein>
<evidence type="ECO:0000313" key="3">
    <source>
        <dbReference type="Proteomes" id="UP000501602"/>
    </source>
</evidence>
<dbReference type="EMBL" id="CP051180">
    <property type="protein sequence ID" value="QIZ77530.1"/>
    <property type="molecule type" value="Genomic_DNA"/>
</dbReference>
<dbReference type="RefSeq" id="WP_168660790.1">
    <property type="nucleotide sequence ID" value="NZ_CP051180.1"/>
</dbReference>
<dbReference type="Proteomes" id="UP000501602">
    <property type="component" value="Chromosome"/>
</dbReference>
<sequence length="177" mass="20597">MLARIDTDHRHITSLLNLLADKIDRLEQGGAVQMTMLHDAVDYLHRYADHCHHPLEDILYQYYLDKTEQSEGDVHRLAQEHHNLADATNAILDTLRMILNDQVVPRERLIKDLQLFLTMQRDHLSYEDNVLLPKVAAALDEDDWSKLQVMVADKIQHDPLFSSSARDYEDLRAYLAE</sequence>
<dbReference type="InterPro" id="IPR012312">
    <property type="entry name" value="Hemerythrin-like"/>
</dbReference>
<dbReference type="KEGG" id="fes:HER31_11900"/>
<accession>A0A6H1UG02</accession>
<dbReference type="AlphaFoldDB" id="A0A6H1UG02"/>
<dbReference type="GO" id="GO:0005886">
    <property type="term" value="C:plasma membrane"/>
    <property type="evidence" value="ECO:0007669"/>
    <property type="project" value="TreeGrafter"/>
</dbReference>
<feature type="domain" description="Hemerythrin-like" evidence="1">
    <location>
        <begin position="2"/>
        <end position="135"/>
    </location>
</feature>
<evidence type="ECO:0000259" key="1">
    <source>
        <dbReference type="Pfam" id="PF01814"/>
    </source>
</evidence>
<gene>
    <name evidence="2" type="ORF">HER31_11900</name>
</gene>
<dbReference type="PANTHER" id="PTHR39966:SF1">
    <property type="entry name" value="HEMERYTHRIN-LIKE DOMAIN-CONTAINING PROTEIN"/>
    <property type="match status" value="1"/>
</dbReference>
<reference evidence="2 3" key="1">
    <citation type="submission" date="2020-04" db="EMBL/GenBank/DDBJ databases">
        <title>Ferrimonas sp. S7 isolated from sea water.</title>
        <authorList>
            <person name="Bae S.S."/>
            <person name="Baek K."/>
        </authorList>
    </citation>
    <scope>NUCLEOTIDE SEQUENCE [LARGE SCALE GENOMIC DNA]</scope>
    <source>
        <strain evidence="2 3">S7</strain>
    </source>
</reference>
<dbReference type="Pfam" id="PF01814">
    <property type="entry name" value="Hemerythrin"/>
    <property type="match status" value="1"/>
</dbReference>
<proteinExistence type="predicted"/>
<keyword evidence="3" id="KW-1185">Reference proteome</keyword>